<gene>
    <name evidence="9" type="ORF">N7541_001891</name>
</gene>
<evidence type="ECO:0000256" key="2">
    <source>
        <dbReference type="ARBA" id="ARBA00022723"/>
    </source>
</evidence>
<keyword evidence="6" id="KW-0539">Nucleus</keyword>
<keyword evidence="4" id="KW-0238">DNA-binding</keyword>
<organism evidence="9 10">
    <name type="scientific">Penicillium brevicompactum</name>
    <dbReference type="NCBI Taxonomy" id="5074"/>
    <lineage>
        <taxon>Eukaryota</taxon>
        <taxon>Fungi</taxon>
        <taxon>Dikarya</taxon>
        <taxon>Ascomycota</taxon>
        <taxon>Pezizomycotina</taxon>
        <taxon>Eurotiomycetes</taxon>
        <taxon>Eurotiomycetidae</taxon>
        <taxon>Eurotiales</taxon>
        <taxon>Aspergillaceae</taxon>
        <taxon>Penicillium</taxon>
    </lineage>
</organism>
<keyword evidence="2" id="KW-0479">Metal-binding</keyword>
<dbReference type="SUPFAM" id="SSF57701">
    <property type="entry name" value="Zn2/Cys6 DNA-binding domain"/>
    <property type="match status" value="1"/>
</dbReference>
<dbReference type="PANTHER" id="PTHR31001">
    <property type="entry name" value="UNCHARACTERIZED TRANSCRIPTIONAL REGULATORY PROTEIN"/>
    <property type="match status" value="1"/>
</dbReference>
<dbReference type="SMART" id="SM00066">
    <property type="entry name" value="GAL4"/>
    <property type="match status" value="1"/>
</dbReference>
<dbReference type="InterPro" id="IPR007219">
    <property type="entry name" value="XnlR_reg_dom"/>
</dbReference>
<dbReference type="GO" id="GO:0006351">
    <property type="term" value="P:DNA-templated transcription"/>
    <property type="evidence" value="ECO:0007669"/>
    <property type="project" value="InterPro"/>
</dbReference>
<dbReference type="Pfam" id="PF04082">
    <property type="entry name" value="Fungal_trans"/>
    <property type="match status" value="1"/>
</dbReference>
<evidence type="ECO:0000259" key="8">
    <source>
        <dbReference type="PROSITE" id="PS50048"/>
    </source>
</evidence>
<dbReference type="InterPro" id="IPR001138">
    <property type="entry name" value="Zn2Cys6_DnaBD"/>
</dbReference>
<feature type="domain" description="Zn(2)-C6 fungal-type" evidence="8">
    <location>
        <begin position="28"/>
        <end position="59"/>
    </location>
</feature>
<dbReference type="GO" id="GO:0008270">
    <property type="term" value="F:zinc ion binding"/>
    <property type="evidence" value="ECO:0007669"/>
    <property type="project" value="InterPro"/>
</dbReference>
<keyword evidence="10" id="KW-1185">Reference proteome</keyword>
<keyword evidence="3" id="KW-0805">Transcription regulation</keyword>
<protein>
    <recommendedName>
        <fullName evidence="8">Zn(2)-C6 fungal-type domain-containing protein</fullName>
    </recommendedName>
</protein>
<evidence type="ECO:0000256" key="6">
    <source>
        <dbReference type="ARBA" id="ARBA00023242"/>
    </source>
</evidence>
<sequence>MSQGRSIHDSQERTQSSSSPRRTRKPISCDRCRYSKLRCDRQQPCGSCKKRGREDACLFPTKTGLAPGSTKSQELPPRVPIRPARTTEPRSTARRQLSASSPGSLRERAQPDANELFPDSGWESVLDRPVPQSDSACAPDTLSPFSMGQHTSLQSMIELLPPEKCRDYLVSHFFNHICALFPILHGPTFEKQYTAFRQVPLEVDMSWLALLFSMCALTLSAVEPADPRLADLWPRGSGNPAEQVVGVCRRLQQTAMACLLQDHFFTRYKFSTFEALLMMIYHQSHNESVDQGWALLGMALNIGIALRCNITTEQLSAIEVERRRRCWAGLLTLHTYQSILFRDVDMKFLLEIKASMPADINDSDITDEGILQPSSDPTQMSLMMFKLRLFYLSTQICRHISGPSRLNQGAPLKRFDEAISEEQKLWDSKYLIDGSPKIMNSYYAHWCVLQTYAHHLFLLLHRPFHHSQTPCFIPESRERCISSATALISIHRDLYEVPLLRDFLWLLNGVTSLKALHAAVALSSCLRDMPSTFDTNSYREELEKLTIRMESFSNRSKICLKGVHILQHLKAQMGPRNTHSSTTEAQIEGIFEDWTDMREWFDDDLINWVRSMSHNLESLDLLAQNLDPGPNILAE</sequence>
<feature type="region of interest" description="Disordered" evidence="7">
    <location>
        <begin position="1"/>
        <end position="27"/>
    </location>
</feature>
<dbReference type="PROSITE" id="PS50048">
    <property type="entry name" value="ZN2_CY6_FUNGAL_2"/>
    <property type="match status" value="1"/>
</dbReference>
<comment type="caution">
    <text evidence="9">The sequence shown here is derived from an EMBL/GenBank/DDBJ whole genome shotgun (WGS) entry which is preliminary data.</text>
</comment>
<dbReference type="InterPro" id="IPR050613">
    <property type="entry name" value="Sec_Metabolite_Reg"/>
</dbReference>
<reference evidence="9" key="2">
    <citation type="journal article" date="2023" name="IMA Fungus">
        <title>Comparative genomic study of the Penicillium genus elucidates a diverse pangenome and 15 lateral gene transfer events.</title>
        <authorList>
            <person name="Petersen C."/>
            <person name="Sorensen T."/>
            <person name="Nielsen M.R."/>
            <person name="Sondergaard T.E."/>
            <person name="Sorensen J.L."/>
            <person name="Fitzpatrick D.A."/>
            <person name="Frisvad J.C."/>
            <person name="Nielsen K.L."/>
        </authorList>
    </citation>
    <scope>NUCLEOTIDE SEQUENCE</scope>
    <source>
        <strain evidence="9">IBT 35675</strain>
    </source>
</reference>
<dbReference type="InterPro" id="IPR036864">
    <property type="entry name" value="Zn2-C6_fun-type_DNA-bd_sf"/>
</dbReference>
<dbReference type="GO" id="GO:0005634">
    <property type="term" value="C:nucleus"/>
    <property type="evidence" value="ECO:0007669"/>
    <property type="project" value="UniProtKB-SubCell"/>
</dbReference>
<evidence type="ECO:0000313" key="9">
    <source>
        <dbReference type="EMBL" id="KAJ5361047.1"/>
    </source>
</evidence>
<dbReference type="Pfam" id="PF00172">
    <property type="entry name" value="Zn_clus"/>
    <property type="match status" value="1"/>
</dbReference>
<feature type="region of interest" description="Disordered" evidence="7">
    <location>
        <begin position="59"/>
        <end position="114"/>
    </location>
</feature>
<comment type="subcellular location">
    <subcellularLocation>
        <location evidence="1">Nucleus</location>
    </subcellularLocation>
</comment>
<evidence type="ECO:0000256" key="5">
    <source>
        <dbReference type="ARBA" id="ARBA00023163"/>
    </source>
</evidence>
<evidence type="ECO:0000256" key="7">
    <source>
        <dbReference type="SAM" id="MobiDB-lite"/>
    </source>
</evidence>
<dbReference type="GO" id="GO:0000981">
    <property type="term" value="F:DNA-binding transcription factor activity, RNA polymerase II-specific"/>
    <property type="evidence" value="ECO:0007669"/>
    <property type="project" value="InterPro"/>
</dbReference>
<dbReference type="GO" id="GO:0003677">
    <property type="term" value="F:DNA binding"/>
    <property type="evidence" value="ECO:0007669"/>
    <property type="project" value="UniProtKB-KW"/>
</dbReference>
<proteinExistence type="predicted"/>
<dbReference type="EMBL" id="JAPZBR010000002">
    <property type="protein sequence ID" value="KAJ5361047.1"/>
    <property type="molecule type" value="Genomic_DNA"/>
</dbReference>
<evidence type="ECO:0000313" key="10">
    <source>
        <dbReference type="Proteomes" id="UP001148299"/>
    </source>
</evidence>
<reference evidence="9" key="1">
    <citation type="submission" date="2022-12" db="EMBL/GenBank/DDBJ databases">
        <authorList>
            <person name="Petersen C."/>
        </authorList>
    </citation>
    <scope>NUCLEOTIDE SEQUENCE</scope>
    <source>
        <strain evidence="9">IBT 35675</strain>
    </source>
</reference>
<dbReference type="Gene3D" id="4.10.240.10">
    <property type="entry name" value="Zn(2)-C6 fungal-type DNA-binding domain"/>
    <property type="match status" value="1"/>
</dbReference>
<dbReference type="PROSITE" id="PS00463">
    <property type="entry name" value="ZN2_CY6_FUNGAL_1"/>
    <property type="match status" value="1"/>
</dbReference>
<accession>A0A9W9UXI0</accession>
<name>A0A9W9UXI0_PENBR</name>
<evidence type="ECO:0000256" key="1">
    <source>
        <dbReference type="ARBA" id="ARBA00004123"/>
    </source>
</evidence>
<dbReference type="CDD" id="cd12148">
    <property type="entry name" value="fungal_TF_MHR"/>
    <property type="match status" value="1"/>
</dbReference>
<dbReference type="CDD" id="cd00067">
    <property type="entry name" value="GAL4"/>
    <property type="match status" value="1"/>
</dbReference>
<dbReference type="Proteomes" id="UP001148299">
    <property type="component" value="Unassembled WGS sequence"/>
</dbReference>
<evidence type="ECO:0000256" key="3">
    <source>
        <dbReference type="ARBA" id="ARBA00023015"/>
    </source>
</evidence>
<dbReference type="PANTHER" id="PTHR31001:SF40">
    <property type="entry name" value="ZN(II)2CYS6 TRANSCRIPTION FACTOR (EUROFUNG)"/>
    <property type="match status" value="1"/>
</dbReference>
<feature type="compositionally biased region" description="Basic and acidic residues" evidence="7">
    <location>
        <begin position="1"/>
        <end position="12"/>
    </location>
</feature>
<dbReference type="AlphaFoldDB" id="A0A9W9UXI0"/>
<evidence type="ECO:0000256" key="4">
    <source>
        <dbReference type="ARBA" id="ARBA00023125"/>
    </source>
</evidence>
<keyword evidence="5" id="KW-0804">Transcription</keyword>
<feature type="compositionally biased region" description="Polar residues" evidence="7">
    <location>
        <begin position="94"/>
        <end position="103"/>
    </location>
</feature>